<reference evidence="1 2" key="1">
    <citation type="submission" date="2016-08" db="EMBL/GenBank/DDBJ databases">
        <authorList>
            <person name="Seilhamer J.J."/>
        </authorList>
    </citation>
    <scope>NUCLEOTIDE SEQUENCE [LARGE SCALE GENOMIC DNA]</scope>
    <source>
        <strain evidence="1 2">BRTC-1</strain>
    </source>
</reference>
<dbReference type="RefSeq" id="WP_067555715.1">
    <property type="nucleotide sequence ID" value="NZ_CP016895.1"/>
</dbReference>
<accession>A0A1B2M0M9</accession>
<dbReference type="KEGG" id="ala:BFG52_10405"/>
<evidence type="ECO:0008006" key="3">
    <source>
        <dbReference type="Google" id="ProtNLM"/>
    </source>
</evidence>
<proteinExistence type="predicted"/>
<name>A0A1B2M0M9_9GAMM</name>
<dbReference type="STRING" id="1789224.BFG52_10405"/>
<protein>
    <recommendedName>
        <fullName evidence="3">DNA polymerase III subunit psi</fullName>
    </recommendedName>
</protein>
<evidence type="ECO:0000313" key="1">
    <source>
        <dbReference type="EMBL" id="AOA58721.1"/>
    </source>
</evidence>
<keyword evidence="2" id="KW-1185">Reference proteome</keyword>
<sequence length="259" mass="28762">MLQHQRDILAHMGIDIWLSRQHAQTRPHQQQFFRDQIIAPTEAQVHPVQYPADAATTQTIPQHDTPLLTQQQSVPQQAVTTTTHCAAQQKVAVTDADTTLIALDQTAQLGAKLSAATSLPSSLDSEAHPQLAPFELQLVQFKHAVLVIDSTNLSHAEQRLWRNIQALYSGQFHVLKWPLPLENLQEGRGAHYYVAGFLTAQSNQRRLIVLGHLAHAQDLSYQTAPSLKEMLTQPQRKAALWQLLSAAIAAETKIPETAV</sequence>
<evidence type="ECO:0000313" key="2">
    <source>
        <dbReference type="Proteomes" id="UP000093391"/>
    </source>
</evidence>
<dbReference type="EMBL" id="CP016895">
    <property type="protein sequence ID" value="AOA58721.1"/>
    <property type="molecule type" value="Genomic_DNA"/>
</dbReference>
<dbReference type="Proteomes" id="UP000093391">
    <property type="component" value="Chromosome"/>
</dbReference>
<organism evidence="1 2">
    <name type="scientific">Acinetobacter larvae</name>
    <dbReference type="NCBI Taxonomy" id="1789224"/>
    <lineage>
        <taxon>Bacteria</taxon>
        <taxon>Pseudomonadati</taxon>
        <taxon>Pseudomonadota</taxon>
        <taxon>Gammaproteobacteria</taxon>
        <taxon>Moraxellales</taxon>
        <taxon>Moraxellaceae</taxon>
        <taxon>Acinetobacter</taxon>
    </lineage>
</organism>
<dbReference type="AlphaFoldDB" id="A0A1B2M0M9"/>
<gene>
    <name evidence="1" type="ORF">BFG52_10405</name>
</gene>
<dbReference type="OrthoDB" id="6660515at2"/>